<accession>A0ABR9XRX7</accession>
<proteinExistence type="predicted"/>
<organism evidence="1 2">
    <name type="scientific">Prosthecochloris ethylica</name>
    <dbReference type="NCBI Taxonomy" id="2743976"/>
    <lineage>
        <taxon>Bacteria</taxon>
        <taxon>Pseudomonadati</taxon>
        <taxon>Chlorobiota</taxon>
        <taxon>Chlorobiia</taxon>
        <taxon>Chlorobiales</taxon>
        <taxon>Chlorobiaceae</taxon>
        <taxon>Prosthecochloris</taxon>
    </lineage>
</organism>
<comment type="caution">
    <text evidence="1">The sequence shown here is derived from an EMBL/GenBank/DDBJ whole genome shotgun (WGS) entry which is preliminary data.</text>
</comment>
<dbReference type="EMBL" id="JADGII010000006">
    <property type="protein sequence ID" value="MBF0636551.1"/>
    <property type="molecule type" value="Genomic_DNA"/>
</dbReference>
<protein>
    <submittedName>
        <fullName evidence="1">Uncharacterized protein</fullName>
    </submittedName>
</protein>
<gene>
    <name evidence="1" type="ORF">INT08_05075</name>
</gene>
<evidence type="ECO:0000313" key="2">
    <source>
        <dbReference type="Proteomes" id="UP000619838"/>
    </source>
</evidence>
<keyword evidence="2" id="KW-1185">Reference proteome</keyword>
<reference evidence="1 2" key="1">
    <citation type="journal article" date="2020" name="Microorganisms">
        <title>Simultaneous Genome Sequencing of Prosthecochloris ethylica and Desulfuromonas acetoxidans within a Syntrophic Mixture Reveals Unique Pili and Protein Interactions.</title>
        <authorList>
            <person name="Kyndt J.A."/>
            <person name="Van Beeumen J.J."/>
            <person name="Meyer T.E."/>
        </authorList>
    </citation>
    <scope>NUCLEOTIDE SEQUENCE [LARGE SCALE GENOMIC DNA]</scope>
    <source>
        <strain evidence="1 2">N3</strain>
    </source>
</reference>
<name>A0ABR9XRX7_9CHLB</name>
<dbReference type="Proteomes" id="UP000619838">
    <property type="component" value="Unassembled WGS sequence"/>
</dbReference>
<dbReference type="RefSeq" id="WP_114608834.1">
    <property type="nucleotide sequence ID" value="NZ_JABVZQ010000003.1"/>
</dbReference>
<sequence length="106" mass="12354">MARVDFDKYMYSVYTRRYDTRSNAAAIHLYEGSSLVGSLYFNYDAERANRDPVQSGSRVVLYYHMSMLDTIVDMLRNEDSVYLFYNIDAKLGYLNTGREEVGEEES</sequence>
<evidence type="ECO:0000313" key="1">
    <source>
        <dbReference type="EMBL" id="MBF0636551.1"/>
    </source>
</evidence>